<dbReference type="InterPro" id="IPR001362">
    <property type="entry name" value="Glyco_hydro_32"/>
</dbReference>
<keyword evidence="4 5" id="KW-0326">Glycosidase</keyword>
<comment type="similarity">
    <text evidence="1 5">Belongs to the glycosyl hydrolase 32 family.</text>
</comment>
<evidence type="ECO:0000313" key="8">
    <source>
        <dbReference type="EMBL" id="KMZ65125.1"/>
    </source>
</evidence>
<reference evidence="9" key="1">
    <citation type="journal article" date="2016" name="Nature">
        <title>The genome of the seagrass Zostera marina reveals angiosperm adaptation to the sea.</title>
        <authorList>
            <person name="Olsen J.L."/>
            <person name="Rouze P."/>
            <person name="Verhelst B."/>
            <person name="Lin Y.-C."/>
            <person name="Bayer T."/>
            <person name="Collen J."/>
            <person name="Dattolo E."/>
            <person name="De Paoli E."/>
            <person name="Dittami S."/>
            <person name="Maumus F."/>
            <person name="Michel G."/>
            <person name="Kersting A."/>
            <person name="Lauritano C."/>
            <person name="Lohaus R."/>
            <person name="Toepel M."/>
            <person name="Tonon T."/>
            <person name="Vanneste K."/>
            <person name="Amirebrahimi M."/>
            <person name="Brakel J."/>
            <person name="Bostroem C."/>
            <person name="Chovatia M."/>
            <person name="Grimwood J."/>
            <person name="Jenkins J.W."/>
            <person name="Jueterbock A."/>
            <person name="Mraz A."/>
            <person name="Stam W.T."/>
            <person name="Tice H."/>
            <person name="Bornberg-Bauer E."/>
            <person name="Green P.J."/>
            <person name="Pearson G.A."/>
            <person name="Procaccini G."/>
            <person name="Duarte C.M."/>
            <person name="Schmutz J."/>
            <person name="Reusch T.B.H."/>
            <person name="Van de Peer Y."/>
        </authorList>
    </citation>
    <scope>NUCLEOTIDE SEQUENCE [LARGE SCALE GENOMIC DNA]</scope>
    <source>
        <strain evidence="9">cv. Finnish</strain>
    </source>
</reference>
<name>A0A0K9PAD5_ZOSMR</name>
<dbReference type="Gene3D" id="2.115.10.20">
    <property type="entry name" value="Glycosyl hydrolase domain, family 43"/>
    <property type="match status" value="1"/>
</dbReference>
<dbReference type="InterPro" id="IPR050551">
    <property type="entry name" value="Fructan_Metab_Enzymes"/>
</dbReference>
<accession>A0A0K9PAD5</accession>
<dbReference type="FunFam" id="2.115.10.20:FF:000001">
    <property type="entry name" value="Beta-fructofuranosidase, insoluble isoenzyme CWINV1"/>
    <property type="match status" value="1"/>
</dbReference>
<dbReference type="InterPro" id="IPR018053">
    <property type="entry name" value="Glyco_hydro_32_AS"/>
</dbReference>
<feature type="domain" description="Glycosyl hydrolase family 32 N-terminal" evidence="6">
    <location>
        <begin position="61"/>
        <end position="378"/>
    </location>
</feature>
<organism evidence="8 9">
    <name type="scientific">Zostera marina</name>
    <name type="common">Eelgrass</name>
    <dbReference type="NCBI Taxonomy" id="29655"/>
    <lineage>
        <taxon>Eukaryota</taxon>
        <taxon>Viridiplantae</taxon>
        <taxon>Streptophyta</taxon>
        <taxon>Embryophyta</taxon>
        <taxon>Tracheophyta</taxon>
        <taxon>Spermatophyta</taxon>
        <taxon>Magnoliopsida</taxon>
        <taxon>Liliopsida</taxon>
        <taxon>Zosteraceae</taxon>
        <taxon>Zostera</taxon>
    </lineage>
</organism>
<dbReference type="Gene3D" id="2.60.120.560">
    <property type="entry name" value="Exo-inulinase, domain 1"/>
    <property type="match status" value="1"/>
</dbReference>
<sequence length="590" mass="67086">MATSKFNALFTVIILPVAAVFFFSWKQATVDASHQVFKEPERSKMESPLSITNNQYRPSYHFRPPKNWINDPNGPMFYNGIYHLFYQYNPKGAVWGNIIWAHALSIDLVNWKIIEPAIYPTKSFDINGCWSGSSTILPGNKPAILYTGIDPHNRQVQNVAFPTNLSDPYLTKWYKPDYNPVMAPIDGINASSFRDPTTAWMGSDGQWRTVVGSKIHLLGKAILYKSKDFVKWKRASHPLHSVHNIGMWECPDFFPVLLKGRRGLDTSVNGAGVKHVFKVSLDMTRYEYYTVGKYYEHKDRYVPDRTSVDQKTGLRYDYGNFYASKTFYDGGKKRRILCGWSNESDSQTDDIAKGWAGIQTIPRRLWLAKNGRQVVQWPVEEIESLRGKRTKMKGLKLKQGSRLEVKGVKASQADVEVVFKVSGLERAEPFDHSWLSDPEKLCTQKRADVPGNVGPFGLLVLASNNLTEYTAVFFRVFKYRSRYVTLMCSDATRSSLRPEVYKPAFGGFVDSQIQKNGKISLRCLIDHSVVESFGENGRTCITSRVYPIVLSTKSKVGLYAFNHGLETVKIIKLKAWDMKNGNVLDESSYV</sequence>
<dbReference type="FunFam" id="2.60.120.560:FF:000002">
    <property type="entry name" value="Beta-fructofuranosidase, insoluble isoenzyme CWINV1"/>
    <property type="match status" value="1"/>
</dbReference>
<evidence type="ECO:0000256" key="2">
    <source>
        <dbReference type="ARBA" id="ARBA00022801"/>
    </source>
</evidence>
<dbReference type="Pfam" id="PF00251">
    <property type="entry name" value="Glyco_hydro_32N"/>
    <property type="match status" value="1"/>
</dbReference>
<dbReference type="SUPFAM" id="SSF49899">
    <property type="entry name" value="Concanavalin A-like lectins/glucanases"/>
    <property type="match status" value="1"/>
</dbReference>
<dbReference type="SUPFAM" id="SSF75005">
    <property type="entry name" value="Arabinanase/levansucrase/invertase"/>
    <property type="match status" value="1"/>
</dbReference>
<dbReference type="SMART" id="SM00640">
    <property type="entry name" value="Glyco_32"/>
    <property type="match status" value="1"/>
</dbReference>
<keyword evidence="3" id="KW-0325">Glycoprotein</keyword>
<dbReference type="GO" id="GO:0004553">
    <property type="term" value="F:hydrolase activity, hydrolyzing O-glycosyl compounds"/>
    <property type="evidence" value="ECO:0007669"/>
    <property type="project" value="InterPro"/>
</dbReference>
<dbReference type="InterPro" id="IPR023296">
    <property type="entry name" value="Glyco_hydro_beta-prop_sf"/>
</dbReference>
<keyword evidence="9" id="KW-1185">Reference proteome</keyword>
<dbReference type="PANTHER" id="PTHR31953">
    <property type="entry name" value="BETA-FRUCTOFURANOSIDASE, INSOLUBLE ISOENZYME CWINV1-RELATED"/>
    <property type="match status" value="1"/>
</dbReference>
<dbReference type="InterPro" id="IPR013189">
    <property type="entry name" value="Glyco_hydro_32_C"/>
</dbReference>
<proteinExistence type="inferred from homology"/>
<dbReference type="EMBL" id="LFYR01001074">
    <property type="protein sequence ID" value="KMZ65125.1"/>
    <property type="molecule type" value="Genomic_DNA"/>
</dbReference>
<dbReference type="Proteomes" id="UP000036987">
    <property type="component" value="Unassembled WGS sequence"/>
</dbReference>
<dbReference type="InterPro" id="IPR013148">
    <property type="entry name" value="Glyco_hydro_32_N"/>
</dbReference>
<dbReference type="AlphaFoldDB" id="A0A0K9PAD5"/>
<evidence type="ECO:0000259" key="7">
    <source>
        <dbReference type="Pfam" id="PF08244"/>
    </source>
</evidence>
<dbReference type="CDD" id="cd18624">
    <property type="entry name" value="GH32_Fruct1-like"/>
    <property type="match status" value="1"/>
</dbReference>
<feature type="domain" description="Glycosyl hydrolase family 32 C-terminal" evidence="7">
    <location>
        <begin position="381"/>
        <end position="577"/>
    </location>
</feature>
<dbReference type="OrthoDB" id="202537at2759"/>
<evidence type="ECO:0000256" key="3">
    <source>
        <dbReference type="ARBA" id="ARBA00023180"/>
    </source>
</evidence>
<keyword evidence="2 5" id="KW-0378">Hydrolase</keyword>
<dbReference type="STRING" id="29655.A0A0K9PAD5"/>
<dbReference type="InterPro" id="IPR013320">
    <property type="entry name" value="ConA-like_dom_sf"/>
</dbReference>
<evidence type="ECO:0000256" key="4">
    <source>
        <dbReference type="ARBA" id="ARBA00023295"/>
    </source>
</evidence>
<gene>
    <name evidence="8" type="ORF">ZOSMA_338G00090</name>
</gene>
<protein>
    <submittedName>
        <fullName evidence="8">Beta-fructofuranosidase</fullName>
    </submittedName>
</protein>
<comment type="caution">
    <text evidence="8">The sequence shown here is derived from an EMBL/GenBank/DDBJ whole genome shotgun (WGS) entry which is preliminary data.</text>
</comment>
<evidence type="ECO:0000313" key="9">
    <source>
        <dbReference type="Proteomes" id="UP000036987"/>
    </source>
</evidence>
<dbReference type="GO" id="GO:0005975">
    <property type="term" value="P:carbohydrate metabolic process"/>
    <property type="evidence" value="ECO:0007669"/>
    <property type="project" value="InterPro"/>
</dbReference>
<evidence type="ECO:0000259" key="6">
    <source>
        <dbReference type="Pfam" id="PF00251"/>
    </source>
</evidence>
<dbReference type="Pfam" id="PF08244">
    <property type="entry name" value="Glyco_hydro_32C"/>
    <property type="match status" value="1"/>
</dbReference>
<evidence type="ECO:0000256" key="5">
    <source>
        <dbReference type="RuleBase" id="RU362110"/>
    </source>
</evidence>
<dbReference type="OMA" id="EPDEWYD"/>
<dbReference type="PROSITE" id="PS00609">
    <property type="entry name" value="GLYCOSYL_HYDROL_F32"/>
    <property type="match status" value="1"/>
</dbReference>
<evidence type="ECO:0000256" key="1">
    <source>
        <dbReference type="ARBA" id="ARBA00009902"/>
    </source>
</evidence>